<dbReference type="AlphaFoldDB" id="A0A2L0H6V5"/>
<organism evidence="1 2">
    <name type="scientific">Rhizobium fredii</name>
    <name type="common">Sinorhizobium fredii</name>
    <dbReference type="NCBI Taxonomy" id="380"/>
    <lineage>
        <taxon>Bacteria</taxon>
        <taxon>Pseudomonadati</taxon>
        <taxon>Pseudomonadota</taxon>
        <taxon>Alphaproteobacteria</taxon>
        <taxon>Hyphomicrobiales</taxon>
        <taxon>Rhizobiaceae</taxon>
        <taxon>Sinorhizobium/Ensifer group</taxon>
        <taxon>Sinorhizobium</taxon>
    </lineage>
</organism>
<dbReference type="EMBL" id="CP024307">
    <property type="protein sequence ID" value="AUX77218.1"/>
    <property type="molecule type" value="Genomic_DNA"/>
</dbReference>
<accession>A0A2L0H6V5</accession>
<proteinExistence type="predicted"/>
<evidence type="ECO:0000313" key="1">
    <source>
        <dbReference type="EMBL" id="AUX77218.1"/>
    </source>
</evidence>
<reference evidence="1 2" key="1">
    <citation type="submission" date="2017-10" db="EMBL/GenBank/DDBJ databases">
        <title>Analysis of the genome sequences of Rhizobium populations associated to common bean (phaseolus vulgaris).</title>
        <authorList>
            <person name="Bustos P."/>
            <person name="Santamaria R.I."/>
            <person name="Miranda-Sanchez F."/>
            <person name="Perez-Carrascal O."/>
            <person name="Juarez S."/>
            <person name="Lozano L."/>
            <person name="Martinez-Flores I."/>
            <person name="Vinuesa P."/>
            <person name="Martinez-Romero E."/>
            <person name="Cevallos M.A."/>
            <person name="Romero D."/>
            <person name="Davila G."/>
            <person name="Gonzalez V."/>
        </authorList>
    </citation>
    <scope>NUCLEOTIDE SEQUENCE [LARGE SCALE GENOMIC DNA]</scope>
    <source>
        <strain evidence="1 2">NXT3</strain>
    </source>
</reference>
<sequence>MIPVSTHVRQRMREYAKTGRTFLYLETPPGTISPGRRIAAHMTGAPAAGFNTQGEI</sequence>
<evidence type="ECO:0000313" key="2">
    <source>
        <dbReference type="Proteomes" id="UP000239340"/>
    </source>
</evidence>
<dbReference type="Proteomes" id="UP000239340">
    <property type="component" value="Chromosome"/>
</dbReference>
<gene>
    <name evidence="1" type="ORF">NXT3_CH02657</name>
</gene>
<protein>
    <submittedName>
        <fullName evidence="1">Uncharacterized protein</fullName>
    </submittedName>
</protein>
<name>A0A2L0H6V5_RHIFR</name>